<dbReference type="InterPro" id="IPR017853">
    <property type="entry name" value="GH"/>
</dbReference>
<feature type="signal peptide" evidence="10">
    <location>
        <begin position="1"/>
        <end position="17"/>
    </location>
</feature>
<dbReference type="EMBL" id="JADNRY010000147">
    <property type="protein sequence ID" value="KAF9063406.1"/>
    <property type="molecule type" value="Genomic_DNA"/>
</dbReference>
<evidence type="ECO:0000256" key="5">
    <source>
        <dbReference type="ARBA" id="ARBA00023295"/>
    </source>
</evidence>
<dbReference type="PROSITE" id="PS51910">
    <property type="entry name" value="GH18_2"/>
    <property type="match status" value="1"/>
</dbReference>
<dbReference type="InterPro" id="IPR001579">
    <property type="entry name" value="Glyco_hydro_18_chit_AS"/>
</dbReference>
<dbReference type="GO" id="GO:0005576">
    <property type="term" value="C:extracellular region"/>
    <property type="evidence" value="ECO:0007669"/>
    <property type="project" value="TreeGrafter"/>
</dbReference>
<dbReference type="PROSITE" id="PS01095">
    <property type="entry name" value="GH18_1"/>
    <property type="match status" value="1"/>
</dbReference>
<evidence type="ECO:0000256" key="2">
    <source>
        <dbReference type="ARBA" id="ARBA00022801"/>
    </source>
</evidence>
<evidence type="ECO:0000313" key="12">
    <source>
        <dbReference type="EMBL" id="KAF9063406.1"/>
    </source>
</evidence>
<keyword evidence="13" id="KW-1185">Reference proteome</keyword>
<evidence type="ECO:0000256" key="7">
    <source>
        <dbReference type="RuleBase" id="RU000489"/>
    </source>
</evidence>
<keyword evidence="4" id="KW-0119">Carbohydrate metabolism</keyword>
<proteinExistence type="inferred from homology"/>
<gene>
    <name evidence="12" type="ORF">BDP27DRAFT_1232189</name>
</gene>
<dbReference type="GO" id="GO:0008061">
    <property type="term" value="F:chitin binding"/>
    <property type="evidence" value="ECO:0007669"/>
    <property type="project" value="InterPro"/>
</dbReference>
<keyword evidence="5 7" id="KW-0326">Glycosidase</keyword>
<feature type="domain" description="GH18" evidence="11">
    <location>
        <begin position="22"/>
        <end position="409"/>
    </location>
</feature>
<dbReference type="PANTHER" id="PTHR11177:SF392">
    <property type="entry name" value="HAP41P"/>
    <property type="match status" value="1"/>
</dbReference>
<keyword evidence="6" id="KW-0624">Polysaccharide degradation</keyword>
<dbReference type="PANTHER" id="PTHR11177">
    <property type="entry name" value="CHITINASE"/>
    <property type="match status" value="1"/>
</dbReference>
<protein>
    <submittedName>
        <fullName evidence="12">Glycoside hydrolase superfamily</fullName>
    </submittedName>
</protein>
<dbReference type="GO" id="GO:0000272">
    <property type="term" value="P:polysaccharide catabolic process"/>
    <property type="evidence" value="ECO:0007669"/>
    <property type="project" value="UniProtKB-KW"/>
</dbReference>
<dbReference type="InterPro" id="IPR029070">
    <property type="entry name" value="Chitinase_insertion_sf"/>
</dbReference>
<comment type="similarity">
    <text evidence="8">Belongs to the glycosyl hydrolase 18 family.</text>
</comment>
<organism evidence="12 13">
    <name type="scientific">Rhodocollybia butyracea</name>
    <dbReference type="NCBI Taxonomy" id="206335"/>
    <lineage>
        <taxon>Eukaryota</taxon>
        <taxon>Fungi</taxon>
        <taxon>Dikarya</taxon>
        <taxon>Basidiomycota</taxon>
        <taxon>Agaricomycotina</taxon>
        <taxon>Agaricomycetes</taxon>
        <taxon>Agaricomycetidae</taxon>
        <taxon>Agaricales</taxon>
        <taxon>Marasmiineae</taxon>
        <taxon>Omphalotaceae</taxon>
        <taxon>Rhodocollybia</taxon>
    </lineage>
</organism>
<keyword evidence="3" id="KW-0146">Chitin degradation</keyword>
<sequence length="505" mass="53788">MLTALLCFLLLAAATSANDSSLRSIAWYAGWQTGFPLSQVSWSKYTQLTYAFATTTPDVNTLFLADSDKQLLPQFVQMAHQNNVKAALSIGGWGGSQFFSTNVGSAENRTAFVKTVTTLAQNYSLDGLDFDWEFPGSNSKSIGCNTANSNDTSNFLSFLQELRQDSVGSKLILSAATYVLPWNDTTGTPLTDVSPFGQVLDFIAIMNYDVYNTLSNHAGPNSPLSDSCAPSSDQIGSAMSAVKAWTDAKMPASQILLGIASYGHSFVASESDVIQSASSSNITNIYPPFNLSSEHLGDIWDGIGGVDFCGNFSGPSGVYNYWGLVDEGYINVDGTPQSGIAYVFDNCSQTPFVYNKSNQTFISFDNPESFALKGAFIKNSGLGGFSMWDAAGDLNDTLIDAIRTSCHDLGFLVSVIEVYPFFFSLLLPPLSNQSSPVNSIPLSALPTLPSLSFTESAIGTSNTQPSSPSSSTSHSSASSIIIGSPITIMTMILTSGVVILVSLIL</sequence>
<keyword evidence="10" id="KW-0732">Signal</keyword>
<dbReference type="SUPFAM" id="SSF51445">
    <property type="entry name" value="(Trans)glycosidases"/>
    <property type="match status" value="1"/>
</dbReference>
<keyword evidence="9" id="KW-0812">Transmembrane</keyword>
<evidence type="ECO:0000256" key="6">
    <source>
        <dbReference type="ARBA" id="ARBA00023326"/>
    </source>
</evidence>
<feature type="chain" id="PRO_5040310420" evidence="10">
    <location>
        <begin position="18"/>
        <end position="505"/>
    </location>
</feature>
<accession>A0A9P5U202</accession>
<dbReference type="Gene3D" id="3.10.50.10">
    <property type="match status" value="1"/>
</dbReference>
<keyword evidence="9" id="KW-1133">Transmembrane helix</keyword>
<dbReference type="InterPro" id="IPR050314">
    <property type="entry name" value="Glycosyl_Hydrlase_18"/>
</dbReference>
<evidence type="ECO:0000313" key="13">
    <source>
        <dbReference type="Proteomes" id="UP000772434"/>
    </source>
</evidence>
<comment type="catalytic activity">
    <reaction evidence="1">
        <text>Random endo-hydrolysis of N-acetyl-beta-D-glucosaminide (1-&gt;4)-beta-linkages in chitin and chitodextrins.</text>
        <dbReference type="EC" id="3.2.1.14"/>
    </reaction>
</comment>
<dbReference type="AlphaFoldDB" id="A0A9P5U202"/>
<dbReference type="InterPro" id="IPR001223">
    <property type="entry name" value="Glyco_hydro18_cat"/>
</dbReference>
<dbReference type="Proteomes" id="UP000772434">
    <property type="component" value="Unassembled WGS sequence"/>
</dbReference>
<dbReference type="GO" id="GO:0008843">
    <property type="term" value="F:endochitinase activity"/>
    <property type="evidence" value="ECO:0007669"/>
    <property type="project" value="UniProtKB-EC"/>
</dbReference>
<keyword evidence="9" id="KW-0472">Membrane</keyword>
<evidence type="ECO:0000259" key="11">
    <source>
        <dbReference type="PROSITE" id="PS51910"/>
    </source>
</evidence>
<name>A0A9P5U202_9AGAR</name>
<dbReference type="OrthoDB" id="73875at2759"/>
<feature type="transmembrane region" description="Helical" evidence="9">
    <location>
        <begin position="480"/>
        <end position="504"/>
    </location>
</feature>
<evidence type="ECO:0000256" key="3">
    <source>
        <dbReference type="ARBA" id="ARBA00023024"/>
    </source>
</evidence>
<keyword evidence="2 7" id="KW-0378">Hydrolase</keyword>
<evidence type="ECO:0000256" key="8">
    <source>
        <dbReference type="RuleBase" id="RU004453"/>
    </source>
</evidence>
<dbReference type="SUPFAM" id="SSF54556">
    <property type="entry name" value="Chitinase insertion domain"/>
    <property type="match status" value="1"/>
</dbReference>
<dbReference type="GO" id="GO:0006032">
    <property type="term" value="P:chitin catabolic process"/>
    <property type="evidence" value="ECO:0007669"/>
    <property type="project" value="UniProtKB-KW"/>
</dbReference>
<reference evidence="12" key="1">
    <citation type="submission" date="2020-11" db="EMBL/GenBank/DDBJ databases">
        <authorList>
            <consortium name="DOE Joint Genome Institute"/>
            <person name="Ahrendt S."/>
            <person name="Riley R."/>
            <person name="Andreopoulos W."/>
            <person name="Labutti K."/>
            <person name="Pangilinan J."/>
            <person name="Ruiz-Duenas F.J."/>
            <person name="Barrasa J.M."/>
            <person name="Sanchez-Garcia M."/>
            <person name="Camarero S."/>
            <person name="Miyauchi S."/>
            <person name="Serrano A."/>
            <person name="Linde D."/>
            <person name="Babiker R."/>
            <person name="Drula E."/>
            <person name="Ayuso-Fernandez I."/>
            <person name="Pacheco R."/>
            <person name="Padilla G."/>
            <person name="Ferreira P."/>
            <person name="Barriuso J."/>
            <person name="Kellner H."/>
            <person name="Castanera R."/>
            <person name="Alfaro M."/>
            <person name="Ramirez L."/>
            <person name="Pisabarro A.G."/>
            <person name="Kuo A."/>
            <person name="Tritt A."/>
            <person name="Lipzen A."/>
            <person name="He G."/>
            <person name="Yan M."/>
            <person name="Ng V."/>
            <person name="Cullen D."/>
            <person name="Martin F."/>
            <person name="Rosso M.-N."/>
            <person name="Henrissat B."/>
            <person name="Hibbett D."/>
            <person name="Martinez A.T."/>
            <person name="Grigoriev I.V."/>
        </authorList>
    </citation>
    <scope>NUCLEOTIDE SEQUENCE</scope>
    <source>
        <strain evidence="12">AH 40177</strain>
    </source>
</reference>
<comment type="caution">
    <text evidence="12">The sequence shown here is derived from an EMBL/GenBank/DDBJ whole genome shotgun (WGS) entry which is preliminary data.</text>
</comment>
<evidence type="ECO:0000256" key="1">
    <source>
        <dbReference type="ARBA" id="ARBA00000822"/>
    </source>
</evidence>
<dbReference type="InterPro" id="IPR011583">
    <property type="entry name" value="Chitinase_II/V-like_cat"/>
</dbReference>
<evidence type="ECO:0000256" key="4">
    <source>
        <dbReference type="ARBA" id="ARBA00023277"/>
    </source>
</evidence>
<dbReference type="Gene3D" id="3.20.20.80">
    <property type="entry name" value="Glycosidases"/>
    <property type="match status" value="1"/>
</dbReference>
<dbReference type="Pfam" id="PF00704">
    <property type="entry name" value="Glyco_hydro_18"/>
    <property type="match status" value="1"/>
</dbReference>
<evidence type="ECO:0000256" key="10">
    <source>
        <dbReference type="SAM" id="SignalP"/>
    </source>
</evidence>
<dbReference type="SMART" id="SM00636">
    <property type="entry name" value="Glyco_18"/>
    <property type="match status" value="1"/>
</dbReference>
<evidence type="ECO:0000256" key="9">
    <source>
        <dbReference type="SAM" id="Phobius"/>
    </source>
</evidence>